<name>A0ABU2LPS7_9ACTN</name>
<dbReference type="Pfam" id="PF13561">
    <property type="entry name" value="adh_short_C2"/>
    <property type="match status" value="1"/>
</dbReference>
<protein>
    <submittedName>
        <fullName evidence="3">SDR family oxidoreductase</fullName>
    </submittedName>
</protein>
<accession>A0ABU2LPS7</accession>
<evidence type="ECO:0000256" key="1">
    <source>
        <dbReference type="ARBA" id="ARBA00006484"/>
    </source>
</evidence>
<organism evidence="3 4">
    <name type="scientific">Streptomyces millisiae</name>
    <dbReference type="NCBI Taxonomy" id="3075542"/>
    <lineage>
        <taxon>Bacteria</taxon>
        <taxon>Bacillati</taxon>
        <taxon>Actinomycetota</taxon>
        <taxon>Actinomycetes</taxon>
        <taxon>Kitasatosporales</taxon>
        <taxon>Streptomycetaceae</taxon>
        <taxon>Streptomyces</taxon>
    </lineage>
</organism>
<sequence>MSNAASTGTALVTGASRGLGAVIARRLAAEGHAVAVNYRTDGAAAREVVADIRTAGGTAEAFAADVTDEAAVTALVAAVSDRLGPVTTLVLNATGAQPQLDPTEVTWDDHLAQLTFFVKSPTLLMRATLPAMRERGGGRIIQIGSDVLERALPDMSAYVAAKAAQHALTECWARALGPYGITVNTVAPGWIPVERHAGASPASLAAYAAAVPLGRMGRPEDVAAAVCFLASPEASFVTGERVRINGGHTLGPGTAGGVDRP</sequence>
<keyword evidence="2" id="KW-0560">Oxidoreductase</keyword>
<keyword evidence="4" id="KW-1185">Reference proteome</keyword>
<dbReference type="PANTHER" id="PTHR43639">
    <property type="entry name" value="OXIDOREDUCTASE, SHORT-CHAIN DEHYDROGENASE/REDUCTASE FAMILY (AFU_ORTHOLOGUE AFUA_5G02870)"/>
    <property type="match status" value="1"/>
</dbReference>
<reference evidence="4" key="1">
    <citation type="submission" date="2023-07" db="EMBL/GenBank/DDBJ databases">
        <title>30 novel species of actinomycetes from the DSMZ collection.</title>
        <authorList>
            <person name="Nouioui I."/>
        </authorList>
    </citation>
    <scope>NUCLEOTIDE SEQUENCE [LARGE SCALE GENOMIC DNA]</scope>
    <source>
        <strain evidence="4">DSM 44918</strain>
    </source>
</reference>
<dbReference type="EMBL" id="JAVREM010000015">
    <property type="protein sequence ID" value="MDT0319591.1"/>
    <property type="molecule type" value="Genomic_DNA"/>
</dbReference>
<dbReference type="SUPFAM" id="SSF51735">
    <property type="entry name" value="NAD(P)-binding Rossmann-fold domains"/>
    <property type="match status" value="1"/>
</dbReference>
<dbReference type="Gene3D" id="3.40.50.720">
    <property type="entry name" value="NAD(P)-binding Rossmann-like Domain"/>
    <property type="match status" value="1"/>
</dbReference>
<gene>
    <name evidence="3" type="ORF">RNC47_14710</name>
</gene>
<proteinExistence type="inferred from homology"/>
<dbReference type="RefSeq" id="WP_311598994.1">
    <property type="nucleotide sequence ID" value="NZ_JAVREM010000015.1"/>
</dbReference>
<dbReference type="PRINTS" id="PR00081">
    <property type="entry name" value="GDHRDH"/>
</dbReference>
<dbReference type="PANTHER" id="PTHR43639:SF1">
    <property type="entry name" value="SHORT-CHAIN DEHYDROGENASE_REDUCTASE FAMILY PROTEIN"/>
    <property type="match status" value="1"/>
</dbReference>
<dbReference type="Proteomes" id="UP001183420">
    <property type="component" value="Unassembled WGS sequence"/>
</dbReference>
<evidence type="ECO:0000313" key="3">
    <source>
        <dbReference type="EMBL" id="MDT0319591.1"/>
    </source>
</evidence>
<evidence type="ECO:0000313" key="4">
    <source>
        <dbReference type="Proteomes" id="UP001183420"/>
    </source>
</evidence>
<dbReference type="InterPro" id="IPR002347">
    <property type="entry name" value="SDR_fam"/>
</dbReference>
<comment type="similarity">
    <text evidence="1">Belongs to the short-chain dehydrogenases/reductases (SDR) family.</text>
</comment>
<evidence type="ECO:0000256" key="2">
    <source>
        <dbReference type="ARBA" id="ARBA00023002"/>
    </source>
</evidence>
<comment type="caution">
    <text evidence="3">The sequence shown here is derived from an EMBL/GenBank/DDBJ whole genome shotgun (WGS) entry which is preliminary data.</text>
</comment>
<dbReference type="InterPro" id="IPR036291">
    <property type="entry name" value="NAD(P)-bd_dom_sf"/>
</dbReference>